<comment type="catalytic activity">
    <reaction evidence="1 10 11">
        <text>Hydrolysis of (1-&gt;4)-beta-linkages between N-acetylmuramic acid and N-acetyl-D-glucosamine residues in a peptidoglycan and between N-acetyl-D-glucosamine residues in chitodextrins.</text>
        <dbReference type="EC" id="3.2.1.17"/>
    </reaction>
</comment>
<feature type="active site" description="Proton donor/acceptor" evidence="10">
    <location>
        <position position="23"/>
    </location>
</feature>
<reference evidence="12" key="1">
    <citation type="journal article" date="2021" name="Proc. Natl. Acad. Sci. U.S.A.">
        <title>A Catalog of Tens of Thousands of Viruses from Human Metagenomes Reveals Hidden Associations with Chronic Diseases.</title>
        <authorList>
            <person name="Tisza M.J."/>
            <person name="Buck C.B."/>
        </authorList>
    </citation>
    <scope>NUCLEOTIDE SEQUENCE</scope>
    <source>
        <strain evidence="12">CtQU013</strain>
    </source>
</reference>
<dbReference type="GO" id="GO:0009253">
    <property type="term" value="P:peptidoglycan catabolic process"/>
    <property type="evidence" value="ECO:0007669"/>
    <property type="project" value="UniProtKB-UniRule"/>
</dbReference>
<dbReference type="InterPro" id="IPR002196">
    <property type="entry name" value="Glyco_hydro_24"/>
</dbReference>
<dbReference type="Gene3D" id="1.10.530.40">
    <property type="match status" value="1"/>
</dbReference>
<sequence>MAEKKEFSVWDPAIAVPFIKSNEGCRLTSYRDPAGVWTVGYGSTRLASGNPVIRNIKITQEEADELLESELYRLRDVLSRSVRVAVTQGQFIALLDFAYNCGAGALCRSTLLKLFNAGKVINAGYEFKRWARAGGRELPGLVRRREAEKELFLS</sequence>
<dbReference type="SUPFAM" id="SSF53955">
    <property type="entry name" value="Lysozyme-like"/>
    <property type="match status" value="1"/>
</dbReference>
<dbReference type="GO" id="GO:0030430">
    <property type="term" value="C:host cell cytoplasm"/>
    <property type="evidence" value="ECO:0007669"/>
    <property type="project" value="UniProtKB-SubCell"/>
</dbReference>
<dbReference type="GO" id="GO:0003796">
    <property type="term" value="F:lysozyme activity"/>
    <property type="evidence" value="ECO:0007669"/>
    <property type="project" value="UniProtKB-UniRule"/>
</dbReference>
<keyword evidence="6 10" id="KW-0204">Cytolysis</keyword>
<comment type="function">
    <text evidence="10">Endolysin with lysozyme activity that degrades host peptidoglycans and participates with the holin and spanin proteins in the sequential events which lead to the programmed host cell lysis releasing the mature viral particles. Once the holin has permeabilized the host cell membrane, the endolysin can reach the periplasm and break down the peptidoglycan layer.</text>
</comment>
<dbReference type="GO" id="GO:0042742">
    <property type="term" value="P:defense response to bacterium"/>
    <property type="evidence" value="ECO:0007669"/>
    <property type="project" value="UniProtKB-KW"/>
</dbReference>
<evidence type="ECO:0000256" key="1">
    <source>
        <dbReference type="ARBA" id="ARBA00000632"/>
    </source>
</evidence>
<evidence type="ECO:0000256" key="11">
    <source>
        <dbReference type="RuleBase" id="RU003788"/>
    </source>
</evidence>
<feature type="active site" description="Proton donor/acceptor" evidence="10">
    <location>
        <position position="32"/>
    </location>
</feature>
<dbReference type="Pfam" id="PF00959">
    <property type="entry name" value="Phage_lysozyme"/>
    <property type="match status" value="1"/>
</dbReference>
<keyword evidence="4 10" id="KW-0081">Bacteriolytic enzyme</keyword>
<dbReference type="InterPro" id="IPR023346">
    <property type="entry name" value="Lysozyme-like_dom_sf"/>
</dbReference>
<dbReference type="HAMAP" id="MF_04110">
    <property type="entry name" value="ENDOLYSIN_T4"/>
    <property type="match status" value="1"/>
</dbReference>
<keyword evidence="7 10" id="KW-0578">Host cell lysis by virus</keyword>
<proteinExistence type="inferred from homology"/>
<keyword evidence="9 10" id="KW-0326">Glycosidase</keyword>
<accession>A0A8S5NLQ9</accession>
<evidence type="ECO:0000256" key="6">
    <source>
        <dbReference type="ARBA" id="ARBA00022852"/>
    </source>
</evidence>
<dbReference type="GO" id="GO:0016998">
    <property type="term" value="P:cell wall macromolecule catabolic process"/>
    <property type="evidence" value="ECO:0007669"/>
    <property type="project" value="InterPro"/>
</dbReference>
<evidence type="ECO:0000313" key="12">
    <source>
        <dbReference type="EMBL" id="DAD95633.1"/>
    </source>
</evidence>
<dbReference type="InterPro" id="IPR023347">
    <property type="entry name" value="Lysozyme_dom_sf"/>
</dbReference>
<evidence type="ECO:0000256" key="5">
    <source>
        <dbReference type="ARBA" id="ARBA00022801"/>
    </source>
</evidence>
<dbReference type="InterPro" id="IPR051018">
    <property type="entry name" value="Bacteriophage_GH24"/>
</dbReference>
<keyword evidence="5 10" id="KW-0378">Hydrolase</keyword>
<dbReference type="GO" id="GO:0044659">
    <property type="term" value="P:viral release from host cell by cytolysis"/>
    <property type="evidence" value="ECO:0007669"/>
    <property type="project" value="UniProtKB-UniRule"/>
</dbReference>
<name>A0A8S5NLQ9_9CAUD</name>
<comment type="similarity">
    <text evidence="10 11">Belongs to the glycosyl hydrolase 24 family.</text>
</comment>
<organism evidence="12">
    <name type="scientific">Siphoviridae sp. ctQU013</name>
    <dbReference type="NCBI Taxonomy" id="2826329"/>
    <lineage>
        <taxon>Viruses</taxon>
        <taxon>Duplodnaviria</taxon>
        <taxon>Heunggongvirae</taxon>
        <taxon>Uroviricota</taxon>
        <taxon>Caudoviricetes</taxon>
    </lineage>
</organism>
<evidence type="ECO:0000256" key="9">
    <source>
        <dbReference type="ARBA" id="ARBA00023295"/>
    </source>
</evidence>
<evidence type="ECO:0000256" key="10">
    <source>
        <dbReference type="HAMAP-Rule" id="MF_04110"/>
    </source>
</evidence>
<dbReference type="EMBL" id="BK015198">
    <property type="protein sequence ID" value="DAD95633.1"/>
    <property type="molecule type" value="Genomic_DNA"/>
</dbReference>
<dbReference type="PANTHER" id="PTHR38107">
    <property type="match status" value="1"/>
</dbReference>
<evidence type="ECO:0000256" key="2">
    <source>
        <dbReference type="ARBA" id="ARBA00022529"/>
    </source>
</evidence>
<keyword evidence="8 10" id="KW-1035">Host cytoplasm</keyword>
<keyword evidence="3 10" id="KW-1188">Viral release from host cell</keyword>
<evidence type="ECO:0000256" key="3">
    <source>
        <dbReference type="ARBA" id="ARBA00022612"/>
    </source>
</evidence>
<dbReference type="PANTHER" id="PTHR38107:SF3">
    <property type="entry name" value="LYSOZYME RRRD-RELATED"/>
    <property type="match status" value="1"/>
</dbReference>
<dbReference type="InterPro" id="IPR033907">
    <property type="entry name" value="Endolysin_autolysin"/>
</dbReference>
<evidence type="ECO:0000256" key="7">
    <source>
        <dbReference type="ARBA" id="ARBA00023142"/>
    </source>
</evidence>
<keyword evidence="2 10" id="KW-0929">Antimicrobial</keyword>
<dbReference type="CDD" id="cd00737">
    <property type="entry name" value="lyz_endolysin_autolysin"/>
    <property type="match status" value="1"/>
</dbReference>
<dbReference type="EC" id="3.2.1.17" evidence="10"/>
<evidence type="ECO:0000256" key="4">
    <source>
        <dbReference type="ARBA" id="ARBA00022638"/>
    </source>
</evidence>
<protein>
    <recommendedName>
        <fullName evidence="10">Endolysin</fullName>
        <ecNumber evidence="10">3.2.1.17</ecNumber>
    </recommendedName>
    <alternativeName>
        <fullName evidence="10">Lysis protein</fullName>
    </alternativeName>
    <alternativeName>
        <fullName evidence="10">Lysozyme</fullName>
    </alternativeName>
    <alternativeName>
        <fullName evidence="10">Muramidase</fullName>
    </alternativeName>
</protein>
<evidence type="ECO:0000256" key="8">
    <source>
        <dbReference type="ARBA" id="ARBA00023200"/>
    </source>
</evidence>
<dbReference type="InterPro" id="IPR034690">
    <property type="entry name" value="Endolysin_T4_type"/>
</dbReference>
<comment type="subcellular location">
    <subcellularLocation>
        <location evidence="10">Host cytoplasm</location>
    </subcellularLocation>
    <text evidence="10">The endolysin is cytoplasmic, but can reach the periplasmic space with the help of the holins which disrupt the host cell membrane.</text>
</comment>